<dbReference type="GO" id="GO:0019213">
    <property type="term" value="F:deacetylase activity"/>
    <property type="evidence" value="ECO:0007669"/>
    <property type="project" value="TreeGrafter"/>
</dbReference>
<evidence type="ECO:0000256" key="4">
    <source>
        <dbReference type="ARBA" id="ARBA00022842"/>
    </source>
</evidence>
<dbReference type="Proteomes" id="UP000240708">
    <property type="component" value="Unassembled WGS sequence"/>
</dbReference>
<comment type="caution">
    <text evidence="7">The sequence shown here is derived from an EMBL/GenBank/DDBJ whole genome shotgun (WGS) entry which is preliminary data.</text>
</comment>
<dbReference type="Gene3D" id="3.20.20.370">
    <property type="entry name" value="Glycoside hydrolase/deacetylase"/>
    <property type="match status" value="1"/>
</dbReference>
<dbReference type="GO" id="GO:0016787">
    <property type="term" value="F:hydrolase activity"/>
    <property type="evidence" value="ECO:0007669"/>
    <property type="project" value="UniProtKB-KW"/>
</dbReference>
<dbReference type="OrthoDB" id="9774177at2"/>
<dbReference type="AlphaFoldDB" id="A0A2P8DTF8"/>
<evidence type="ECO:0008006" key="9">
    <source>
        <dbReference type="Google" id="ProtNLM"/>
    </source>
</evidence>
<keyword evidence="4" id="KW-0460">Magnesium</keyword>
<evidence type="ECO:0000256" key="2">
    <source>
        <dbReference type="ARBA" id="ARBA00022723"/>
    </source>
</evidence>
<dbReference type="PANTHER" id="PTHR31609">
    <property type="entry name" value="YDJC DEACETYLASE FAMILY MEMBER"/>
    <property type="match status" value="1"/>
</dbReference>
<keyword evidence="6" id="KW-0732">Signal</keyword>
<dbReference type="GO" id="GO:0005975">
    <property type="term" value="P:carbohydrate metabolic process"/>
    <property type="evidence" value="ECO:0007669"/>
    <property type="project" value="InterPro"/>
</dbReference>
<dbReference type="SUPFAM" id="SSF88713">
    <property type="entry name" value="Glycoside hydrolase/deacetylase"/>
    <property type="match status" value="1"/>
</dbReference>
<accession>A0A2P8DTF8</accession>
<name>A0A2P8DTF8_9BACT</name>
<evidence type="ECO:0000256" key="3">
    <source>
        <dbReference type="ARBA" id="ARBA00022801"/>
    </source>
</evidence>
<evidence type="ECO:0000256" key="5">
    <source>
        <dbReference type="ARBA" id="ARBA00023277"/>
    </source>
</evidence>
<evidence type="ECO:0000256" key="1">
    <source>
        <dbReference type="ARBA" id="ARBA00001946"/>
    </source>
</evidence>
<keyword evidence="3" id="KW-0378">Hydrolase</keyword>
<dbReference type="InterPro" id="IPR006879">
    <property type="entry name" value="YdjC-like"/>
</dbReference>
<evidence type="ECO:0000313" key="8">
    <source>
        <dbReference type="Proteomes" id="UP000240708"/>
    </source>
</evidence>
<dbReference type="Pfam" id="PF04794">
    <property type="entry name" value="YdjC"/>
    <property type="match status" value="1"/>
</dbReference>
<gene>
    <name evidence="7" type="ORF">CLV48_11555</name>
</gene>
<keyword evidence="2" id="KW-0479">Metal-binding</keyword>
<dbReference type="InterPro" id="IPR011330">
    <property type="entry name" value="Glyco_hydro/deAcase_b/a-brl"/>
</dbReference>
<reference evidence="7 8" key="1">
    <citation type="submission" date="2018-03" db="EMBL/GenBank/DDBJ databases">
        <title>Genomic Encyclopedia of Archaeal and Bacterial Type Strains, Phase II (KMG-II): from individual species to whole genera.</title>
        <authorList>
            <person name="Goeker M."/>
        </authorList>
    </citation>
    <scope>NUCLEOTIDE SEQUENCE [LARGE SCALE GENOMIC DNA]</scope>
    <source>
        <strain evidence="7 8">DSM 28057</strain>
    </source>
</reference>
<dbReference type="CDD" id="cd10802">
    <property type="entry name" value="YdjC_TTHB029_like"/>
    <property type="match status" value="1"/>
</dbReference>
<proteinExistence type="predicted"/>
<keyword evidence="8" id="KW-1185">Reference proteome</keyword>
<dbReference type="GO" id="GO:0046872">
    <property type="term" value="F:metal ion binding"/>
    <property type="evidence" value="ECO:0007669"/>
    <property type="project" value="UniProtKB-KW"/>
</dbReference>
<sequence>MKKLPLFLLMLFSSYCFAQEKTLAERLGYSKTDKLLIIHADDIGMANSENRATIEAIRNGVVNSTSIMMPCAWSTEVGELIKDMPGLDIGVHITLTNEWHTYKYGPIASKSEVPGLVGPDGFMYKDCASVAQNASPEEVEIEMRAQIEAALKIGIRPTHLDSHMGCVFYGRPEYVASYLKLAQEYGIPAMMNQQIVDAIIKPNPSLFNEVDLEKVVLIDHTAIANPQAYDDMGMDAFYSHLLNNLQPGVTVLLNHIAYDDEEMRAITTGFSHWHAAWRQADFDFFTGEKVRQLLKDNKIHLITWKEIGNLVGNELILPQRK</sequence>
<feature type="chain" id="PRO_5015183368" description="Glycoside hydrolase/deacetylase ChbG (UPF0249 family)" evidence="6">
    <location>
        <begin position="19"/>
        <end position="321"/>
    </location>
</feature>
<comment type="cofactor">
    <cofactor evidence="1">
        <name>Mg(2+)</name>
        <dbReference type="ChEBI" id="CHEBI:18420"/>
    </cofactor>
</comment>
<protein>
    <recommendedName>
        <fullName evidence="9">Glycoside hydrolase/deacetylase ChbG (UPF0249 family)</fullName>
    </recommendedName>
</protein>
<dbReference type="EMBL" id="PYGF01000015">
    <property type="protein sequence ID" value="PSL00503.1"/>
    <property type="molecule type" value="Genomic_DNA"/>
</dbReference>
<organism evidence="7 8">
    <name type="scientific">Cecembia rubra</name>
    <dbReference type="NCBI Taxonomy" id="1485585"/>
    <lineage>
        <taxon>Bacteria</taxon>
        <taxon>Pseudomonadati</taxon>
        <taxon>Bacteroidota</taxon>
        <taxon>Cytophagia</taxon>
        <taxon>Cytophagales</taxon>
        <taxon>Cyclobacteriaceae</taxon>
        <taxon>Cecembia</taxon>
    </lineage>
</organism>
<evidence type="ECO:0000256" key="6">
    <source>
        <dbReference type="SAM" id="SignalP"/>
    </source>
</evidence>
<feature type="signal peptide" evidence="6">
    <location>
        <begin position="1"/>
        <end position="18"/>
    </location>
</feature>
<evidence type="ECO:0000313" key="7">
    <source>
        <dbReference type="EMBL" id="PSL00503.1"/>
    </source>
</evidence>
<dbReference type="RefSeq" id="WP_106568817.1">
    <property type="nucleotide sequence ID" value="NZ_PYGF01000015.1"/>
</dbReference>
<dbReference type="PANTHER" id="PTHR31609:SF1">
    <property type="entry name" value="CARBOHYDRATE DEACETYLASE"/>
    <property type="match status" value="1"/>
</dbReference>
<keyword evidence="5" id="KW-0119">Carbohydrate metabolism</keyword>